<dbReference type="EMBL" id="CP001708">
    <property type="protein sequence ID" value="ACV29425.1"/>
    <property type="molecule type" value="Genomic_DNA"/>
</dbReference>
<dbReference type="PANTHER" id="PTHR14119:SF3">
    <property type="entry name" value="ISOCHORISMATASE DOMAIN-CONTAINING PROTEIN 2"/>
    <property type="match status" value="1"/>
</dbReference>
<sequence>MERKLASKFYINSLEEDIYQNRQKTLLLVVDEQPKLMKTMENGEKTVTNTLTLLKAFKEYDMNYLATEQYPKGLGRSDDRLLELIEEDKIFAKSLFDAAIPEVVDFIEKKDIKKVLVVGAEGHVCIYQTVRSLLDMGLEVFLVEDAVSSFTEELKATALTSLGQMGAVLVNTEMVLFDIARDSKDPHFKFISNLVKSLR</sequence>
<keyword evidence="2" id="KW-0378">Hydrolase</keyword>
<dbReference type="SUPFAM" id="SSF52499">
    <property type="entry name" value="Isochorismatase-like hydrolases"/>
    <property type="match status" value="1"/>
</dbReference>
<protein>
    <submittedName>
        <fullName evidence="2">Isochorismatase hydrolase</fullName>
    </submittedName>
</protein>
<name>C7RE12_ANAPD</name>
<feature type="domain" description="Isochorismatase-like" evidence="1">
    <location>
        <begin position="25"/>
        <end position="173"/>
    </location>
</feature>
<evidence type="ECO:0000313" key="2">
    <source>
        <dbReference type="EMBL" id="ACV29425.1"/>
    </source>
</evidence>
<proteinExistence type="predicted"/>
<dbReference type="RefSeq" id="WP_015778323.1">
    <property type="nucleotide sequence ID" value="NC_013171.1"/>
</dbReference>
<evidence type="ECO:0000259" key="1">
    <source>
        <dbReference type="Pfam" id="PF00857"/>
    </source>
</evidence>
<accession>C7RE12</accession>
<dbReference type="PANTHER" id="PTHR14119">
    <property type="entry name" value="HYDROLASE"/>
    <property type="match status" value="1"/>
</dbReference>
<keyword evidence="3" id="KW-1185">Reference proteome</keyword>
<dbReference type="HOGENOM" id="CLU_066901_0_1_9"/>
<reference evidence="2 3" key="1">
    <citation type="journal article" date="2009" name="Stand. Genomic Sci.">
        <title>Complete genome sequence of Anaerococcus prevotii type strain (PC1).</title>
        <authorList>
            <person name="Labutti K."/>
            <person name="Pukall R."/>
            <person name="Steenblock K."/>
            <person name="Glavina Del Rio T."/>
            <person name="Tice H."/>
            <person name="Copeland A."/>
            <person name="Cheng J.F."/>
            <person name="Lucas S."/>
            <person name="Chen F."/>
            <person name="Nolan M."/>
            <person name="Bruce D."/>
            <person name="Goodwin L."/>
            <person name="Pitluck S."/>
            <person name="Ivanova N."/>
            <person name="Mavromatis K."/>
            <person name="Ovchinnikova G."/>
            <person name="Pati A."/>
            <person name="Chen A."/>
            <person name="Palaniappan K."/>
            <person name="Land M."/>
            <person name="Hauser L."/>
            <person name="Chang Y.J."/>
            <person name="Jeffries C.D."/>
            <person name="Chain P."/>
            <person name="Saunders E."/>
            <person name="Brettin T."/>
            <person name="Detter J.C."/>
            <person name="Han C."/>
            <person name="Goker M."/>
            <person name="Bristow J."/>
            <person name="Eisen J.A."/>
            <person name="Markowitz V."/>
            <person name="Hugenholtz P."/>
            <person name="Kyrpides N.C."/>
            <person name="Klenk H.P."/>
            <person name="Lapidus A."/>
        </authorList>
    </citation>
    <scope>NUCLEOTIDE SEQUENCE [LARGE SCALE GENOMIC DNA]</scope>
    <source>
        <strain evidence="3">ATCC 9321 / DSM 20548 / JCM 6508 / NCTC 11806 / PC1</strain>
    </source>
</reference>
<organism evidence="2 3">
    <name type="scientific">Anaerococcus prevotii (strain ATCC 9321 / DSM 20548 / JCM 6508 / NCTC 11806 / PC1)</name>
    <name type="common">Peptostreptococcus prevotii</name>
    <name type="synonym">Peptococcus prevotii</name>
    <dbReference type="NCBI Taxonomy" id="525919"/>
    <lineage>
        <taxon>Bacteria</taxon>
        <taxon>Bacillati</taxon>
        <taxon>Bacillota</taxon>
        <taxon>Tissierellia</taxon>
        <taxon>Tissierellales</taxon>
        <taxon>Peptoniphilaceae</taxon>
        <taxon>Anaerococcus</taxon>
    </lineage>
</organism>
<dbReference type="AlphaFoldDB" id="C7RE12"/>
<dbReference type="eggNOG" id="COG1335">
    <property type="taxonomic scope" value="Bacteria"/>
</dbReference>
<dbReference type="InterPro" id="IPR050993">
    <property type="entry name" value="Isochorismatase_domain"/>
</dbReference>
<dbReference type="InterPro" id="IPR036380">
    <property type="entry name" value="Isochorismatase-like_sf"/>
</dbReference>
<dbReference type="Proteomes" id="UP000002294">
    <property type="component" value="Chromosome"/>
</dbReference>
<dbReference type="OrthoDB" id="9789777at2"/>
<dbReference type="KEGG" id="apr:Apre_1402"/>
<dbReference type="STRING" id="525919.Apre_1402"/>
<dbReference type="Gene3D" id="3.40.50.850">
    <property type="entry name" value="Isochorismatase-like"/>
    <property type="match status" value="1"/>
</dbReference>
<dbReference type="GO" id="GO:0016787">
    <property type="term" value="F:hydrolase activity"/>
    <property type="evidence" value="ECO:0007669"/>
    <property type="project" value="UniProtKB-KW"/>
</dbReference>
<dbReference type="InterPro" id="IPR000868">
    <property type="entry name" value="Isochorismatase-like_dom"/>
</dbReference>
<dbReference type="Pfam" id="PF00857">
    <property type="entry name" value="Isochorismatase"/>
    <property type="match status" value="1"/>
</dbReference>
<gene>
    <name evidence="2" type="ordered locus">Apre_1402</name>
</gene>
<evidence type="ECO:0000313" key="3">
    <source>
        <dbReference type="Proteomes" id="UP000002294"/>
    </source>
</evidence>